<evidence type="ECO:0000256" key="6">
    <source>
        <dbReference type="ARBA" id="ARBA00022763"/>
    </source>
</evidence>
<evidence type="ECO:0000256" key="13">
    <source>
        <dbReference type="ARBA" id="ARBA00023204"/>
    </source>
</evidence>
<sequence>MVGAREHNLANIDVEIPKRKFTVVTGVSGSGKSSLVFDTIATEAQRQLYETLPAFVRGFLPSYGHPNVDMIEHLSAVVVVDQRRLGGGSRSTVGTATDIAPLLRLLFSRAGTPAVGGPDAFSFNLPTGMCPGCAGLGEVIDIDMTAFLDPDRSLNEGALLAPAFKVGSWYWQVYARSERLDPDKPVRDYTEEERHTLLYSTSGSVPVDVRGQQVNASYEGAVVKFRRLYIQRDSAELGQRTRQMVERFTTSVSCPDCGGARLSRAALDCRVAGHGIAELSAMEAAHLHDVLTGLDLPTAAPIVDALAERVGHLVDIGLGYLSLDRRTDTLSGGESQRVKIVRHLASTLTDMLYIFDEPSTGLHARDVRRLTDLLLSLRDNGNTVLAVEHDPDVIAAADHVIDIGPGAGDNGGRVVFTGDVAALSTADTPTGRHMRARTRLKDAVRTPTGHLTVSGATLHNLRDLTVEIPTGVLTVVSGVAGSGKSSLVYGVLCAQHPEAVVVDQSALTANRRSTTATYTGLLDPIRKAFARANGVSPALFSANSAGACPTCEGMGVIYSDVAHLGEVSAVCESCQGRRFTAEVLTYHLNGRTISDVLEMTVAQAREFLSGQRAVAPVLDALVDVGLDYLRLGQPLTTLSGGERQRVKLATHLHRQGAIYVLDEPTTGLHMSDVARLLDVLDRLVDTHAGTAVVIEHNLDVIAHADWVIDLGPEGGSSGGQILFEGTPRALCDVPHSHTATHLRQALAAASAEHR</sequence>
<dbReference type="EMBL" id="JAMTCK010000002">
    <property type="protein sequence ID" value="MCP2164318.1"/>
    <property type="molecule type" value="Genomic_DNA"/>
</dbReference>
<dbReference type="AlphaFoldDB" id="A0AAE3KJH7"/>
<evidence type="ECO:0000256" key="11">
    <source>
        <dbReference type="ARBA" id="ARBA00022881"/>
    </source>
</evidence>
<evidence type="ECO:0000256" key="15">
    <source>
        <dbReference type="ARBA" id="ARBA00039316"/>
    </source>
</evidence>
<comment type="caution">
    <text evidence="18">The sequence shown here is derived from an EMBL/GenBank/DDBJ whole genome shotgun (WGS) entry which is preliminary data.</text>
</comment>
<evidence type="ECO:0000256" key="9">
    <source>
        <dbReference type="ARBA" id="ARBA00022833"/>
    </source>
</evidence>
<keyword evidence="11" id="KW-0267">Excision nuclease</keyword>
<dbReference type="Gene3D" id="1.10.8.280">
    <property type="entry name" value="ABC transporter ATPase domain-like"/>
    <property type="match status" value="1"/>
</dbReference>
<keyword evidence="19" id="KW-1185">Reference proteome</keyword>
<dbReference type="GO" id="GO:0006281">
    <property type="term" value="P:DNA repair"/>
    <property type="evidence" value="ECO:0007669"/>
    <property type="project" value="UniProtKB-KW"/>
</dbReference>
<keyword evidence="3" id="KW-0479">Metal-binding</keyword>
<dbReference type="InterPro" id="IPR003439">
    <property type="entry name" value="ABC_transporter-like_ATP-bd"/>
</dbReference>
<keyword evidence="7" id="KW-0228">DNA excision</keyword>
<protein>
    <recommendedName>
        <fullName evidence="15">UvrABC system protein A</fullName>
    </recommendedName>
    <alternativeName>
        <fullName evidence="16">Excinuclease ABC subunit A</fullName>
    </alternativeName>
</protein>
<evidence type="ECO:0000256" key="2">
    <source>
        <dbReference type="ARBA" id="ARBA00022490"/>
    </source>
</evidence>
<gene>
    <name evidence="18" type="ORF">LX83_001158</name>
</gene>
<dbReference type="PANTHER" id="PTHR43152:SF2">
    <property type="entry name" value="DRUG RESISTANCE ABC TRANSPORTER"/>
    <property type="match status" value="1"/>
</dbReference>
<keyword evidence="9" id="KW-0862">Zinc</keyword>
<dbReference type="SMART" id="SM00382">
    <property type="entry name" value="AAA"/>
    <property type="match status" value="2"/>
</dbReference>
<dbReference type="GO" id="GO:0004518">
    <property type="term" value="F:nuclease activity"/>
    <property type="evidence" value="ECO:0007669"/>
    <property type="project" value="UniProtKB-KW"/>
</dbReference>
<evidence type="ECO:0000256" key="10">
    <source>
        <dbReference type="ARBA" id="ARBA00022840"/>
    </source>
</evidence>
<dbReference type="SUPFAM" id="SSF52540">
    <property type="entry name" value="P-loop containing nucleoside triphosphate hydrolases"/>
    <property type="match status" value="2"/>
</dbReference>
<organism evidence="18 19">
    <name type="scientific">Goodfellowiella coeruleoviolacea</name>
    <dbReference type="NCBI Taxonomy" id="334858"/>
    <lineage>
        <taxon>Bacteria</taxon>
        <taxon>Bacillati</taxon>
        <taxon>Actinomycetota</taxon>
        <taxon>Actinomycetes</taxon>
        <taxon>Pseudonocardiales</taxon>
        <taxon>Pseudonocardiaceae</taxon>
        <taxon>Goodfellowiella</taxon>
    </lineage>
</organism>
<dbReference type="InterPro" id="IPR041552">
    <property type="entry name" value="UvrA_DNA-bd"/>
</dbReference>
<evidence type="ECO:0000313" key="19">
    <source>
        <dbReference type="Proteomes" id="UP001206128"/>
    </source>
</evidence>
<keyword evidence="13" id="KW-0234">DNA repair</keyword>
<reference evidence="18" key="1">
    <citation type="submission" date="2022-06" db="EMBL/GenBank/DDBJ databases">
        <title>Genomic Encyclopedia of Archaeal and Bacterial Type Strains, Phase II (KMG-II): from individual species to whole genera.</title>
        <authorList>
            <person name="Goeker M."/>
        </authorList>
    </citation>
    <scope>NUCLEOTIDE SEQUENCE</scope>
    <source>
        <strain evidence="18">DSM 43935</strain>
    </source>
</reference>
<evidence type="ECO:0000256" key="7">
    <source>
        <dbReference type="ARBA" id="ARBA00022769"/>
    </source>
</evidence>
<keyword evidence="10" id="KW-0067">ATP-binding</keyword>
<evidence type="ECO:0000256" key="14">
    <source>
        <dbReference type="ARBA" id="ARBA00038000"/>
    </source>
</evidence>
<evidence type="ECO:0000256" key="5">
    <source>
        <dbReference type="ARBA" id="ARBA00022741"/>
    </source>
</evidence>
<dbReference type="GO" id="GO:0008270">
    <property type="term" value="F:zinc ion binding"/>
    <property type="evidence" value="ECO:0007669"/>
    <property type="project" value="UniProtKB-KW"/>
</dbReference>
<dbReference type="GO" id="GO:0005524">
    <property type="term" value="F:ATP binding"/>
    <property type="evidence" value="ECO:0007669"/>
    <property type="project" value="UniProtKB-KW"/>
</dbReference>
<comment type="subcellular location">
    <subcellularLocation>
        <location evidence="1">Cytoplasm</location>
    </subcellularLocation>
</comment>
<accession>A0AAE3KJH7</accession>
<dbReference type="Gene3D" id="3.40.50.300">
    <property type="entry name" value="P-loop containing nucleotide triphosphate hydrolases"/>
    <property type="match status" value="3"/>
</dbReference>
<dbReference type="PANTHER" id="PTHR43152">
    <property type="entry name" value="UVRABC SYSTEM PROTEIN A"/>
    <property type="match status" value="1"/>
</dbReference>
<dbReference type="Proteomes" id="UP001206128">
    <property type="component" value="Unassembled WGS sequence"/>
</dbReference>
<dbReference type="Pfam" id="PF17755">
    <property type="entry name" value="UvrA_DNA-bind"/>
    <property type="match status" value="1"/>
</dbReference>
<keyword evidence="8" id="KW-0863">Zinc-finger</keyword>
<dbReference type="GO" id="GO:0003677">
    <property type="term" value="F:DNA binding"/>
    <property type="evidence" value="ECO:0007669"/>
    <property type="project" value="UniProtKB-KW"/>
</dbReference>
<evidence type="ECO:0000256" key="12">
    <source>
        <dbReference type="ARBA" id="ARBA00023125"/>
    </source>
</evidence>
<keyword evidence="4" id="KW-0677">Repeat</keyword>
<proteinExistence type="inferred from homology"/>
<evidence type="ECO:0000256" key="16">
    <source>
        <dbReference type="ARBA" id="ARBA00042156"/>
    </source>
</evidence>
<evidence type="ECO:0000256" key="3">
    <source>
        <dbReference type="ARBA" id="ARBA00022723"/>
    </source>
</evidence>
<dbReference type="Gene3D" id="1.20.1580.10">
    <property type="entry name" value="ABC transporter ATPase like domain"/>
    <property type="match status" value="2"/>
</dbReference>
<keyword evidence="12" id="KW-0238">DNA-binding</keyword>
<evidence type="ECO:0000256" key="8">
    <source>
        <dbReference type="ARBA" id="ARBA00022771"/>
    </source>
</evidence>
<dbReference type="Pfam" id="PF00005">
    <property type="entry name" value="ABC_tran"/>
    <property type="match status" value="1"/>
</dbReference>
<evidence type="ECO:0000256" key="1">
    <source>
        <dbReference type="ARBA" id="ARBA00004496"/>
    </source>
</evidence>
<dbReference type="PROSITE" id="PS50893">
    <property type="entry name" value="ABC_TRANSPORTER_2"/>
    <property type="match status" value="1"/>
</dbReference>
<evidence type="ECO:0000313" key="18">
    <source>
        <dbReference type="EMBL" id="MCP2164318.1"/>
    </source>
</evidence>
<comment type="similarity">
    <text evidence="14">Belongs to the ABC transporter superfamily. UvrA family.</text>
</comment>
<dbReference type="CDD" id="cd03270">
    <property type="entry name" value="ABC_UvrA_I"/>
    <property type="match status" value="1"/>
</dbReference>
<dbReference type="GO" id="GO:0016887">
    <property type="term" value="F:ATP hydrolysis activity"/>
    <property type="evidence" value="ECO:0007669"/>
    <property type="project" value="InterPro"/>
</dbReference>
<keyword evidence="2" id="KW-0963">Cytoplasm</keyword>
<evidence type="ECO:0000256" key="4">
    <source>
        <dbReference type="ARBA" id="ARBA00022737"/>
    </source>
</evidence>
<keyword evidence="6" id="KW-0227">DNA damage</keyword>
<feature type="domain" description="ABC transporter" evidence="17">
    <location>
        <begin position="438"/>
        <end position="743"/>
    </location>
</feature>
<keyword evidence="5" id="KW-0547">Nucleotide-binding</keyword>
<evidence type="ECO:0000259" key="17">
    <source>
        <dbReference type="PROSITE" id="PS50893"/>
    </source>
</evidence>
<dbReference type="InterPro" id="IPR003593">
    <property type="entry name" value="AAA+_ATPase"/>
</dbReference>
<dbReference type="GO" id="GO:0005737">
    <property type="term" value="C:cytoplasm"/>
    <property type="evidence" value="ECO:0007669"/>
    <property type="project" value="UniProtKB-SubCell"/>
</dbReference>
<dbReference type="InterPro" id="IPR027417">
    <property type="entry name" value="P-loop_NTPase"/>
</dbReference>
<name>A0AAE3KJH7_9PSEU</name>